<evidence type="ECO:0000313" key="4">
    <source>
        <dbReference type="EMBL" id="KAF6034565.1"/>
    </source>
</evidence>
<dbReference type="InterPro" id="IPR016181">
    <property type="entry name" value="Acyl_CoA_acyltransferase"/>
</dbReference>
<reference evidence="4" key="1">
    <citation type="submission" date="2020-06" db="EMBL/GenBank/DDBJ databases">
        <title>Draft genome of Bugula neritina, a colonial animal packing powerful symbionts and potential medicines.</title>
        <authorList>
            <person name="Rayko M."/>
        </authorList>
    </citation>
    <scope>NUCLEOTIDE SEQUENCE [LARGE SCALE GENOMIC DNA]</scope>
    <source>
        <strain evidence="4">Kwan_BN1</strain>
    </source>
</reference>
<dbReference type="GO" id="GO:0045732">
    <property type="term" value="P:positive regulation of protein catabolic process"/>
    <property type="evidence" value="ECO:0007669"/>
    <property type="project" value="TreeGrafter"/>
</dbReference>
<sequence>MYSKTCGVPDVPHAVITQQPSAGTEGSSVGLITAPPVISQETEATRLTNLPLSARVNSNVKFVISVSKDVDFTWQCKLLNNNLLVDIPAHLSVYGSKDSFVALLEYAETGLAVEHVIVRLIKDQKELSNAVRLFMFFGFVALPPTHSLLSTVSGDSAKYLHLAYKIDS</sequence>
<accession>A0A7J7K8M5</accession>
<dbReference type="GO" id="GO:0075523">
    <property type="term" value="P:viral translational frameshifting"/>
    <property type="evidence" value="ECO:0007669"/>
    <property type="project" value="UniProtKB-KW"/>
</dbReference>
<evidence type="ECO:0000256" key="2">
    <source>
        <dbReference type="ARBA" id="ARBA00017712"/>
    </source>
</evidence>
<evidence type="ECO:0000313" key="5">
    <source>
        <dbReference type="Proteomes" id="UP000593567"/>
    </source>
</evidence>
<dbReference type="OrthoDB" id="5959761at2759"/>
<dbReference type="Proteomes" id="UP000593567">
    <property type="component" value="Unassembled WGS sequence"/>
</dbReference>
<dbReference type="EMBL" id="VXIV02001044">
    <property type="protein sequence ID" value="KAF6034565.1"/>
    <property type="molecule type" value="Genomic_DNA"/>
</dbReference>
<organism evidence="4 5">
    <name type="scientific">Bugula neritina</name>
    <name type="common">Brown bryozoan</name>
    <name type="synonym">Sertularia neritina</name>
    <dbReference type="NCBI Taxonomy" id="10212"/>
    <lineage>
        <taxon>Eukaryota</taxon>
        <taxon>Metazoa</taxon>
        <taxon>Spiralia</taxon>
        <taxon>Lophotrochozoa</taxon>
        <taxon>Bryozoa</taxon>
        <taxon>Gymnolaemata</taxon>
        <taxon>Cheilostomatida</taxon>
        <taxon>Flustrina</taxon>
        <taxon>Buguloidea</taxon>
        <taxon>Bugulidae</taxon>
        <taxon>Bugula</taxon>
    </lineage>
</organism>
<evidence type="ECO:0000256" key="1">
    <source>
        <dbReference type="ARBA" id="ARBA00008796"/>
    </source>
</evidence>
<gene>
    <name evidence="4" type="ORF">EB796_007123</name>
</gene>
<name>A0A7J7K8M5_BUGNE</name>
<dbReference type="PANTHER" id="PTHR10279:SF10">
    <property type="entry name" value="ORNITHINE DECARBOXYLASE ANTIZYME"/>
    <property type="match status" value="1"/>
</dbReference>
<dbReference type="InterPro" id="IPR038581">
    <property type="entry name" value="ODC_AZ_sf"/>
</dbReference>
<keyword evidence="3" id="KW-0688">Ribosomal frameshifting</keyword>
<dbReference type="Pfam" id="PF02100">
    <property type="entry name" value="ODC_AZ"/>
    <property type="match status" value="1"/>
</dbReference>
<evidence type="ECO:0000256" key="3">
    <source>
        <dbReference type="ARBA" id="ARBA00022758"/>
    </source>
</evidence>
<dbReference type="GO" id="GO:0005737">
    <property type="term" value="C:cytoplasm"/>
    <property type="evidence" value="ECO:0007669"/>
    <property type="project" value="TreeGrafter"/>
</dbReference>
<comment type="caution">
    <text evidence="4">The sequence shown here is derived from an EMBL/GenBank/DDBJ whole genome shotgun (WGS) entry which is preliminary data.</text>
</comment>
<dbReference type="Gene3D" id="3.40.630.60">
    <property type="match status" value="1"/>
</dbReference>
<dbReference type="SUPFAM" id="SSF55729">
    <property type="entry name" value="Acyl-CoA N-acyltransferases (Nat)"/>
    <property type="match status" value="1"/>
</dbReference>
<proteinExistence type="inferred from homology"/>
<dbReference type="GO" id="GO:0008073">
    <property type="term" value="F:ornithine decarboxylase inhibitor activity"/>
    <property type="evidence" value="ECO:0007669"/>
    <property type="project" value="InterPro"/>
</dbReference>
<dbReference type="AlphaFoldDB" id="A0A7J7K8M5"/>
<comment type="similarity">
    <text evidence="1">Belongs to the ODC antizyme family.</text>
</comment>
<dbReference type="PANTHER" id="PTHR10279">
    <property type="entry name" value="ORNITHINE DECARBOXYLASE ANTIZYME"/>
    <property type="match status" value="1"/>
</dbReference>
<keyword evidence="5" id="KW-1185">Reference proteome</keyword>
<protein>
    <recommendedName>
        <fullName evidence="2">Ornithine decarboxylase antizyme</fullName>
    </recommendedName>
</protein>
<dbReference type="InterPro" id="IPR002993">
    <property type="entry name" value="ODC_AZ"/>
</dbReference>
<dbReference type="GO" id="GO:0005634">
    <property type="term" value="C:nucleus"/>
    <property type="evidence" value="ECO:0007669"/>
    <property type="project" value="TreeGrafter"/>
</dbReference>